<protein>
    <submittedName>
        <fullName evidence="1">Uncharacterized protein</fullName>
    </submittedName>
</protein>
<organism evidence="1 2">
    <name type="scientific">Halioxenophilus aromaticivorans</name>
    <dbReference type="NCBI Taxonomy" id="1306992"/>
    <lineage>
        <taxon>Bacteria</taxon>
        <taxon>Pseudomonadati</taxon>
        <taxon>Pseudomonadota</taxon>
        <taxon>Gammaproteobacteria</taxon>
        <taxon>Alteromonadales</taxon>
        <taxon>Alteromonadaceae</taxon>
        <taxon>Halioxenophilus</taxon>
    </lineage>
</organism>
<dbReference type="AlphaFoldDB" id="A0AAV3U1U3"/>
<proteinExistence type="predicted"/>
<gene>
    <name evidence="1" type="ORF">GCM10025791_18610</name>
</gene>
<accession>A0AAV3U1U3</accession>
<keyword evidence="2" id="KW-1185">Reference proteome</keyword>
<dbReference type="EMBL" id="BAABLX010000011">
    <property type="protein sequence ID" value="GAA4940563.1"/>
    <property type="molecule type" value="Genomic_DNA"/>
</dbReference>
<reference evidence="2" key="1">
    <citation type="journal article" date="2019" name="Int. J. Syst. Evol. Microbiol.">
        <title>The Global Catalogue of Microorganisms (GCM) 10K type strain sequencing project: providing services to taxonomists for standard genome sequencing and annotation.</title>
        <authorList>
            <consortium name="The Broad Institute Genomics Platform"/>
            <consortium name="The Broad Institute Genome Sequencing Center for Infectious Disease"/>
            <person name="Wu L."/>
            <person name="Ma J."/>
        </authorList>
    </citation>
    <scope>NUCLEOTIDE SEQUENCE [LARGE SCALE GENOMIC DNA]</scope>
    <source>
        <strain evidence="2">JCM 19134</strain>
    </source>
</reference>
<dbReference type="Proteomes" id="UP001409585">
    <property type="component" value="Unassembled WGS sequence"/>
</dbReference>
<evidence type="ECO:0000313" key="1">
    <source>
        <dbReference type="EMBL" id="GAA4940563.1"/>
    </source>
</evidence>
<comment type="caution">
    <text evidence="1">The sequence shown here is derived from an EMBL/GenBank/DDBJ whole genome shotgun (WGS) entry which is preliminary data.</text>
</comment>
<dbReference type="RefSeq" id="WP_345420612.1">
    <property type="nucleotide sequence ID" value="NZ_AP031496.1"/>
</dbReference>
<name>A0AAV3U1U3_9ALTE</name>
<sequence length="70" mass="7713">MVSQPLQVELIFNAQLAAHCQGLLAGFVWTYHGQQTRAQGSVADQAALFGVLKLIRDLHLPLVAFRVLNQ</sequence>
<evidence type="ECO:0000313" key="2">
    <source>
        <dbReference type="Proteomes" id="UP001409585"/>
    </source>
</evidence>